<gene>
    <name evidence="2" type="ORF">SAMN05660477_02108</name>
</gene>
<sequence>MKNHFPFYFLFVFLICFQSCKKAKEVEAQKIIDQKRIEDSISLAKKTAEIAPLLDSIILKNKFNAIVSVDWDNKKIYERANGFSNFKTETKIDNQTLFPIASNSKQFAGVLILQLHEQQKLNLDDKVSKYLQDYKTKTYQDITVAQLLHHTSGVNFIGERLLFKPGTAMHYSNDGYKSLGDIVENLTGKSYDDNVMALFQKLGMTHSSTGNLFNGNNFASAHLGSLKQNEEVPNMPKRLDKNNISIAAGGILSTVDDLHLWNRSLYNGKILSDSAFQIFVKPAKTFDHYILGKVKYGCGIMIHDENPKTYLHTGYVKGAPSLVMYYPKTKTSVVILSNIANEKLGKKAIYKSHREIRAKIDSLQMLWTKAETKSTAG</sequence>
<accession>A0A1T5FL45</accession>
<keyword evidence="3" id="KW-1185">Reference proteome</keyword>
<dbReference type="Gene3D" id="3.40.710.10">
    <property type="entry name" value="DD-peptidase/beta-lactamase superfamily"/>
    <property type="match status" value="1"/>
</dbReference>
<proteinExistence type="predicted"/>
<dbReference type="AlphaFoldDB" id="A0A1T5FL45"/>
<name>A0A1T5FL45_9FLAO</name>
<evidence type="ECO:0000313" key="3">
    <source>
        <dbReference type="Proteomes" id="UP000191112"/>
    </source>
</evidence>
<dbReference type="PANTHER" id="PTHR46825">
    <property type="entry name" value="D-ALANYL-D-ALANINE-CARBOXYPEPTIDASE/ENDOPEPTIDASE AMPH"/>
    <property type="match status" value="1"/>
</dbReference>
<feature type="domain" description="Beta-lactamase-related" evidence="1">
    <location>
        <begin position="72"/>
        <end position="343"/>
    </location>
</feature>
<dbReference type="InterPro" id="IPR001466">
    <property type="entry name" value="Beta-lactam-related"/>
</dbReference>
<dbReference type="Proteomes" id="UP000191112">
    <property type="component" value="Unassembled WGS sequence"/>
</dbReference>
<dbReference type="EMBL" id="FUYZ01000007">
    <property type="protein sequence ID" value="SKB96807.1"/>
    <property type="molecule type" value="Genomic_DNA"/>
</dbReference>
<dbReference type="SUPFAM" id="SSF56601">
    <property type="entry name" value="beta-lactamase/transpeptidase-like"/>
    <property type="match status" value="1"/>
</dbReference>
<organism evidence="2 3">
    <name type="scientific">Soonwooa buanensis</name>
    <dbReference type="NCBI Taxonomy" id="619805"/>
    <lineage>
        <taxon>Bacteria</taxon>
        <taxon>Pseudomonadati</taxon>
        <taxon>Bacteroidota</taxon>
        <taxon>Flavobacteriia</taxon>
        <taxon>Flavobacteriales</taxon>
        <taxon>Weeksellaceae</taxon>
        <taxon>Chryseobacterium group</taxon>
        <taxon>Soonwooa</taxon>
    </lineage>
</organism>
<protein>
    <submittedName>
        <fullName evidence="2">CubicO group peptidase, beta-lactamase class C family</fullName>
    </submittedName>
</protein>
<dbReference type="Pfam" id="PF00144">
    <property type="entry name" value="Beta-lactamase"/>
    <property type="match status" value="1"/>
</dbReference>
<dbReference type="InterPro" id="IPR012338">
    <property type="entry name" value="Beta-lactam/transpept-like"/>
</dbReference>
<evidence type="ECO:0000259" key="1">
    <source>
        <dbReference type="Pfam" id="PF00144"/>
    </source>
</evidence>
<evidence type="ECO:0000313" key="2">
    <source>
        <dbReference type="EMBL" id="SKB96807.1"/>
    </source>
</evidence>
<dbReference type="PANTHER" id="PTHR46825:SF9">
    <property type="entry name" value="BETA-LACTAMASE-RELATED DOMAIN-CONTAINING PROTEIN"/>
    <property type="match status" value="1"/>
</dbReference>
<dbReference type="STRING" id="619805.SAMN05660477_02108"/>
<dbReference type="InterPro" id="IPR050491">
    <property type="entry name" value="AmpC-like"/>
</dbReference>
<reference evidence="2 3" key="1">
    <citation type="submission" date="2017-02" db="EMBL/GenBank/DDBJ databases">
        <authorList>
            <person name="Peterson S.W."/>
        </authorList>
    </citation>
    <scope>NUCLEOTIDE SEQUENCE [LARGE SCALE GENOMIC DNA]</scope>
    <source>
        <strain evidence="2 3">DSM 22323</strain>
    </source>
</reference>
<dbReference type="RefSeq" id="WP_079667330.1">
    <property type="nucleotide sequence ID" value="NZ_FUYZ01000007.1"/>
</dbReference>